<reference evidence="5" key="1">
    <citation type="journal article" date="2023" name="Commun. Biol.">
        <title>Genome analysis of Parmales, the sister group of diatoms, reveals the evolutionary specialization of diatoms from phago-mixotrophs to photoautotrophs.</title>
        <authorList>
            <person name="Ban H."/>
            <person name="Sato S."/>
            <person name="Yoshikawa S."/>
            <person name="Yamada K."/>
            <person name="Nakamura Y."/>
            <person name="Ichinomiya M."/>
            <person name="Sato N."/>
            <person name="Blanc-Mathieu R."/>
            <person name="Endo H."/>
            <person name="Kuwata A."/>
            <person name="Ogata H."/>
        </authorList>
    </citation>
    <scope>NUCLEOTIDE SEQUENCE [LARGE SCALE GENOMIC DNA]</scope>
    <source>
        <strain evidence="5">NIES 3699</strain>
    </source>
</reference>
<feature type="compositionally biased region" description="Pro residues" evidence="2">
    <location>
        <begin position="746"/>
        <end position="762"/>
    </location>
</feature>
<proteinExistence type="predicted"/>
<keyword evidence="1" id="KW-0802">TPR repeat</keyword>
<dbReference type="Pfam" id="PF02181">
    <property type="entry name" value="FH2"/>
    <property type="match status" value="1"/>
</dbReference>
<dbReference type="PANTHER" id="PTHR45725:SF1">
    <property type="entry name" value="DISHEVELLED ASSOCIATED ACTIVATOR OF MORPHOGENESIS, ISOFORM D"/>
    <property type="match status" value="1"/>
</dbReference>
<gene>
    <name evidence="4" type="ORF">TrVE_jg5353</name>
</gene>
<dbReference type="PANTHER" id="PTHR45725">
    <property type="entry name" value="FORMIN HOMOLOGY 2 FAMILY MEMBER"/>
    <property type="match status" value="1"/>
</dbReference>
<dbReference type="Gene3D" id="1.25.40.10">
    <property type="entry name" value="Tetratricopeptide repeat domain"/>
    <property type="match status" value="1"/>
</dbReference>
<evidence type="ECO:0000313" key="4">
    <source>
        <dbReference type="EMBL" id="GMH95018.1"/>
    </source>
</evidence>
<dbReference type="InterPro" id="IPR011990">
    <property type="entry name" value="TPR-like_helical_dom_sf"/>
</dbReference>
<dbReference type="InterPro" id="IPR019734">
    <property type="entry name" value="TPR_rpt"/>
</dbReference>
<dbReference type="SUPFAM" id="SSF48452">
    <property type="entry name" value="TPR-like"/>
    <property type="match status" value="1"/>
</dbReference>
<evidence type="ECO:0000259" key="3">
    <source>
        <dbReference type="PROSITE" id="PS51444"/>
    </source>
</evidence>
<feature type="region of interest" description="Disordered" evidence="2">
    <location>
        <begin position="1232"/>
        <end position="1306"/>
    </location>
</feature>
<protein>
    <recommendedName>
        <fullName evidence="3">FH2 domain-containing protein</fullName>
    </recommendedName>
</protein>
<feature type="region of interest" description="Disordered" evidence="2">
    <location>
        <begin position="736"/>
        <end position="802"/>
    </location>
</feature>
<organism evidence="4 5">
    <name type="scientific">Triparma verrucosa</name>
    <dbReference type="NCBI Taxonomy" id="1606542"/>
    <lineage>
        <taxon>Eukaryota</taxon>
        <taxon>Sar</taxon>
        <taxon>Stramenopiles</taxon>
        <taxon>Ochrophyta</taxon>
        <taxon>Bolidophyceae</taxon>
        <taxon>Parmales</taxon>
        <taxon>Triparmaceae</taxon>
        <taxon>Triparma</taxon>
    </lineage>
</organism>
<name>A0A9W7BYF9_9STRA</name>
<dbReference type="InterPro" id="IPR051425">
    <property type="entry name" value="Formin_Homology"/>
</dbReference>
<dbReference type="SUPFAM" id="SSF101447">
    <property type="entry name" value="Formin homology 2 domain (FH2 domain)"/>
    <property type="match status" value="1"/>
</dbReference>
<dbReference type="InterPro" id="IPR015425">
    <property type="entry name" value="FH2_Formin"/>
</dbReference>
<dbReference type="PROSITE" id="PS51444">
    <property type="entry name" value="FH2"/>
    <property type="match status" value="1"/>
</dbReference>
<feature type="repeat" description="TPR" evidence="1">
    <location>
        <begin position="136"/>
        <end position="169"/>
    </location>
</feature>
<feature type="compositionally biased region" description="Acidic residues" evidence="2">
    <location>
        <begin position="363"/>
        <end position="387"/>
    </location>
</feature>
<feature type="region of interest" description="Disordered" evidence="2">
    <location>
        <begin position="480"/>
        <end position="607"/>
    </location>
</feature>
<dbReference type="InterPro" id="IPR042201">
    <property type="entry name" value="FH2_Formin_sf"/>
</dbReference>
<evidence type="ECO:0000256" key="2">
    <source>
        <dbReference type="SAM" id="MobiDB-lite"/>
    </source>
</evidence>
<dbReference type="Gene3D" id="1.20.58.2220">
    <property type="entry name" value="Formin, FH2 domain"/>
    <property type="match status" value="1"/>
</dbReference>
<keyword evidence="5" id="KW-1185">Reference proteome</keyword>
<feature type="region of interest" description="Disordered" evidence="2">
    <location>
        <begin position="338"/>
        <end position="459"/>
    </location>
</feature>
<evidence type="ECO:0000256" key="1">
    <source>
        <dbReference type="PROSITE-ProRule" id="PRU00339"/>
    </source>
</evidence>
<dbReference type="PROSITE" id="PS50005">
    <property type="entry name" value="TPR"/>
    <property type="match status" value="1"/>
</dbReference>
<dbReference type="Proteomes" id="UP001165160">
    <property type="component" value="Unassembled WGS sequence"/>
</dbReference>
<feature type="compositionally biased region" description="Basic residues" evidence="2">
    <location>
        <begin position="1296"/>
        <end position="1306"/>
    </location>
</feature>
<comment type="caution">
    <text evidence="4">The sequence shown here is derived from an EMBL/GenBank/DDBJ whole genome shotgun (WGS) entry which is preliminary data.</text>
</comment>
<dbReference type="EMBL" id="BRXX01000162">
    <property type="protein sequence ID" value="GMH95018.1"/>
    <property type="molecule type" value="Genomic_DNA"/>
</dbReference>
<feature type="compositionally biased region" description="Low complexity" evidence="2">
    <location>
        <begin position="437"/>
        <end position="448"/>
    </location>
</feature>
<feature type="compositionally biased region" description="Basic and acidic residues" evidence="2">
    <location>
        <begin position="1232"/>
        <end position="1252"/>
    </location>
</feature>
<feature type="region of interest" description="Disordered" evidence="2">
    <location>
        <begin position="639"/>
        <end position="659"/>
    </location>
</feature>
<sequence length="1306" mass="141462">MSSSNPANLANTLLTSLSHHSNADSYRSKIVFKAAVQTASTSLLQHLNASSSVALLNLLAEISTVVDPDQSDRLFSEFCTTVETSYGLDSLATSDCYTTLSAYFTTRRKLRLATEYAGKALVIRIKHLGAKNSSTADSHYNLGLLYRFQGEEREALQHLNYALAIREEVDGEEAPSCGVAHMAIGKVYEDKSDATAFKHYSVALSIFRQTDPIDEANCQRANEAVYRVRSEGGVTLFGLDDLKSALINISSGNSGTMEHAQRMLQEVKDYGFISGEDVLDICGKDGLGKIVRSELHANAVEQAPDKASRAKMRLIQKEVENRDGDIDEYHTDGLVHTIKSRAERASTVTAPEPEVEDEKKESDDEESSEEGENEETESDFEEDEDDQANWGEDAVMSAMANVFKPEVEEEEEAKPTKAPSISRRSKVPEMFSAKNPRMSLSMRQLSSRISDDDGEEVHGHVIKKKVKKRRSLVEWWEETPGLLTAPAKDSHMSGTARGRLRSSIKLGDKSSSFIEGAEGLESDSDNEISWAGSGGPPPAPKDRDDSIPGPPPPPGARATSKSYSAVDPTEPEPSSTPGLGPPPASDDPYASLAAMPDPGYTYVEPGTLKPDVKAQQEVQDQQVEYYAAYYAQAAVISARPPSNLPPQADGTPTPAPWTEEDQQKYDQFLVYYKNTLKASMAQTTAAVSQPQPEPVIIEKVKYEPAPPVTSTFTVGGKRVTMTQEELAAIGMKALEEKEKEKGKPKGAPPKGAPPKGAPPKGAPPGANTSNIAPPPPEAPGDDKPKMPVSPLAAMFKGEGGGKSALPMSPLAAMIAGRGGGGRGGRGMNPLAAMLAGRGGGGRGMGGFKKPEADTGPKMKKLHWETIGNTDGTIWGELNKGEEGGSMDVADASALFPDLKDNFEIAKAKPKSQDTQKKRNSVVSLVDGKRSQNMNIMLAQFGRKEFTDIAMAITQLDDEFVGLAGITSIIDFIPEPDEINAIKGYINSGKDPENLGKAERFILAIHNVPWLKQRLLAMQAKCTFYDALDHLEEDIDIITKASKETKGSTKFRDLLGIILKLGNELNKGTAKGEAAGFKMSGLIKLTETKSNKGDTLLDYVVNRIVDPVHDMREILHVVNDFPHVNAASRKSFGTLKAATSKLSNMVKMVENALKKIEEEMESPGYMGMAGMLEFYEDAQVKLATVDINYKNMTEGFKALCKYLGEADETAEPQALFGTLTQFVSSLRNAKTKIEDKMERRERAKKREQDRFNRDNPAVDAGNKREVRSNKTGGGEEEGGGSRSSSGGPAPPSAPPSGKKKRGKKRGT</sequence>
<evidence type="ECO:0000313" key="5">
    <source>
        <dbReference type="Proteomes" id="UP001165160"/>
    </source>
</evidence>
<accession>A0A9W7BYF9</accession>
<dbReference type="SMART" id="SM00028">
    <property type="entry name" value="TPR"/>
    <property type="match status" value="1"/>
</dbReference>
<feature type="domain" description="FH2" evidence="3">
    <location>
        <begin position="848"/>
        <end position="1251"/>
    </location>
</feature>
<dbReference type="SMART" id="SM00498">
    <property type="entry name" value="FH2"/>
    <property type="match status" value="1"/>
</dbReference>